<evidence type="ECO:0000256" key="1">
    <source>
        <dbReference type="SAM" id="SignalP"/>
    </source>
</evidence>
<dbReference type="Proteomes" id="UP000806542">
    <property type="component" value="Unassembled WGS sequence"/>
</dbReference>
<gene>
    <name evidence="2" type="ORF">INF28_01865</name>
</gene>
<dbReference type="RefSeq" id="WP_226391779.1">
    <property type="nucleotide sequence ID" value="NZ_JADCKB010000002.1"/>
</dbReference>
<comment type="caution">
    <text evidence="2">The sequence shown here is derived from an EMBL/GenBank/DDBJ whole genome shotgun (WGS) entry which is preliminary data.</text>
</comment>
<evidence type="ECO:0000313" key="2">
    <source>
        <dbReference type="EMBL" id="MBE5039216.1"/>
    </source>
</evidence>
<evidence type="ECO:0008006" key="4">
    <source>
        <dbReference type="Google" id="ProtNLM"/>
    </source>
</evidence>
<keyword evidence="3" id="KW-1185">Reference proteome</keyword>
<dbReference type="EMBL" id="JADCKB010000002">
    <property type="protein sequence ID" value="MBE5039216.1"/>
    <property type="molecule type" value="Genomic_DNA"/>
</dbReference>
<proteinExistence type="predicted"/>
<organism evidence="2 3">
    <name type="scientific">Ructibacterium gallinarum</name>
    <dbReference type="NCBI Taxonomy" id="2779355"/>
    <lineage>
        <taxon>Bacteria</taxon>
        <taxon>Bacillati</taxon>
        <taxon>Bacillota</taxon>
        <taxon>Clostridia</taxon>
        <taxon>Eubacteriales</taxon>
        <taxon>Oscillospiraceae</taxon>
        <taxon>Ructibacterium</taxon>
    </lineage>
</organism>
<dbReference type="AlphaFoldDB" id="A0A9D5LZ80"/>
<evidence type="ECO:0000313" key="3">
    <source>
        <dbReference type="Proteomes" id="UP000806542"/>
    </source>
</evidence>
<accession>A0A9D5LZ80</accession>
<protein>
    <recommendedName>
        <fullName evidence="4">SLH domain-containing protein</fullName>
    </recommendedName>
</protein>
<feature type="signal peptide" evidence="1">
    <location>
        <begin position="1"/>
        <end position="20"/>
    </location>
</feature>
<reference evidence="2" key="1">
    <citation type="submission" date="2020-10" db="EMBL/GenBank/DDBJ databases">
        <title>ChiBAC.</title>
        <authorList>
            <person name="Zenner C."/>
            <person name="Hitch T.C.A."/>
            <person name="Clavel T."/>
        </authorList>
    </citation>
    <scope>NUCLEOTIDE SEQUENCE</scope>
    <source>
        <strain evidence="2">DSM 107454</strain>
    </source>
</reference>
<sequence length="231" mass="25736">MKRILPLFLAVCIFFIPVFAEETPMAEPFSQLQSWGVLSKDTAPDFDMPITRRQLLTALCQCVYGIIPYPDQSVLESGSGFVFTDIEDGTQDCSLAVNAAAVYHMLSGSYEEDPYLRFAGLDQTVTEEEAVIFTVRLLDWYTGGAGELARLHRQGFANAYWTVAENLGLLQNRYDTDGSYHLTAEQKEEPLTLGQMTGLLHNLLLTKLTVYDSGTTYSAYLLGEVVARMDT</sequence>
<feature type="chain" id="PRO_5039371857" description="SLH domain-containing protein" evidence="1">
    <location>
        <begin position="21"/>
        <end position="231"/>
    </location>
</feature>
<name>A0A9D5LZ80_9FIRM</name>
<keyword evidence="1" id="KW-0732">Signal</keyword>